<dbReference type="Proteomes" id="UP000017429">
    <property type="component" value="Chromosome"/>
</dbReference>
<gene>
    <name evidence="11 12" type="primary">nadD</name>
    <name evidence="12" type="ORF">N508_000226</name>
</gene>
<sequence>MDICIFGGAFDPIHKGHIAIAMSAVKKFHFDKLLFMVSNEPPHKSSHTAPFMHRLNMVNLALSELGDKFGVTDIEAKLNDLSYTYNSLYALKKIYTDDNIFFLVGSDIFASIKQWYNYKKLFDLAHFIIGCRPGISFSDMIESVPDDIKKKIEDKDKIELFEIDSFNISSSEIRKCIKKYLEYLPSNVAKYIINNNLYNKEV</sequence>
<keyword evidence="8 11" id="KW-0067">ATP-binding</keyword>
<dbReference type="InterPro" id="IPR005248">
    <property type="entry name" value="NadD/NMNAT"/>
</dbReference>
<evidence type="ECO:0000256" key="1">
    <source>
        <dbReference type="ARBA" id="ARBA00002324"/>
    </source>
</evidence>
<comment type="pathway">
    <text evidence="2 11">Cofactor biosynthesis; NAD(+) biosynthesis; deamido-NAD(+) from nicotinate D-ribonucleotide: step 1/1.</text>
</comment>
<dbReference type="InterPro" id="IPR004821">
    <property type="entry name" value="Cyt_trans-like"/>
</dbReference>
<protein>
    <recommendedName>
        <fullName evidence="11">Probable nicotinate-nucleotide adenylyltransferase</fullName>
        <ecNumber evidence="11">2.7.7.18</ecNumber>
    </recommendedName>
    <alternativeName>
        <fullName evidence="11">Deamido-NAD(+) diphosphorylase</fullName>
    </alternativeName>
    <alternativeName>
        <fullName evidence="11">Deamido-NAD(+) pyrophosphorylase</fullName>
    </alternativeName>
    <alternativeName>
        <fullName evidence="11">Nicotinate mononucleotide adenylyltransferase</fullName>
        <shortName evidence="11">NaMN adenylyltransferase</shortName>
    </alternativeName>
</protein>
<comment type="function">
    <text evidence="1 11">Catalyzes the reversible adenylation of nicotinate mononucleotide (NaMN) to nicotinic acid adenine dinucleotide (NaAD).</text>
</comment>
<dbReference type="InterPro" id="IPR014729">
    <property type="entry name" value="Rossmann-like_a/b/a_fold"/>
</dbReference>
<dbReference type="NCBIfam" id="TIGR00125">
    <property type="entry name" value="cyt_tran_rel"/>
    <property type="match status" value="1"/>
</dbReference>
<dbReference type="EC" id="2.7.7.18" evidence="11"/>
<evidence type="ECO:0000256" key="8">
    <source>
        <dbReference type="ARBA" id="ARBA00022840"/>
    </source>
</evidence>
<keyword evidence="6 11" id="KW-0548">Nucleotidyltransferase</keyword>
<comment type="catalytic activity">
    <reaction evidence="10 11">
        <text>nicotinate beta-D-ribonucleotide + ATP + H(+) = deamido-NAD(+) + diphosphate</text>
        <dbReference type="Rhea" id="RHEA:22860"/>
        <dbReference type="ChEBI" id="CHEBI:15378"/>
        <dbReference type="ChEBI" id="CHEBI:30616"/>
        <dbReference type="ChEBI" id="CHEBI:33019"/>
        <dbReference type="ChEBI" id="CHEBI:57502"/>
        <dbReference type="ChEBI" id="CHEBI:58437"/>
        <dbReference type="EC" id="2.7.7.18"/>
    </reaction>
</comment>
<organism evidence="12 13">
    <name type="scientific">Mucispirillum schaedleri ASF457</name>
    <dbReference type="NCBI Taxonomy" id="1379858"/>
    <lineage>
        <taxon>Bacteria</taxon>
        <taxon>Pseudomonadati</taxon>
        <taxon>Deferribacterota</taxon>
        <taxon>Deferribacteres</taxon>
        <taxon>Deferribacterales</taxon>
        <taxon>Mucispirillaceae</taxon>
        <taxon>Mucispirillum</taxon>
    </lineage>
</organism>
<dbReference type="NCBIfam" id="TIGR00482">
    <property type="entry name" value="nicotinate (nicotinamide) nucleotide adenylyltransferase"/>
    <property type="match status" value="1"/>
</dbReference>
<evidence type="ECO:0000256" key="11">
    <source>
        <dbReference type="HAMAP-Rule" id="MF_00244"/>
    </source>
</evidence>
<keyword evidence="4 11" id="KW-0662">Pyridine nucleotide biosynthesis</keyword>
<reference evidence="12" key="1">
    <citation type="journal article" date="2014" name="Genome Announc.">
        <title>Draft genome sequences of the altered schaedler flora, a defined bacterial community from gnotobiotic mice.</title>
        <authorList>
            <person name="Wannemuehler M.J."/>
            <person name="Overstreet A.M."/>
            <person name="Ward D.V."/>
            <person name="Phillips G.J."/>
        </authorList>
    </citation>
    <scope>NUCLEOTIDE SEQUENCE</scope>
    <source>
        <strain evidence="12">ASF457</strain>
    </source>
</reference>
<accession>V2RIF7</accession>
<evidence type="ECO:0000256" key="7">
    <source>
        <dbReference type="ARBA" id="ARBA00022741"/>
    </source>
</evidence>
<proteinExistence type="inferred from homology"/>
<dbReference type="GO" id="GO:0009435">
    <property type="term" value="P:NAD+ biosynthetic process"/>
    <property type="evidence" value="ECO:0007669"/>
    <property type="project" value="UniProtKB-UniRule"/>
</dbReference>
<dbReference type="PANTHER" id="PTHR39321">
    <property type="entry name" value="NICOTINATE-NUCLEOTIDE ADENYLYLTRANSFERASE-RELATED"/>
    <property type="match status" value="1"/>
</dbReference>
<dbReference type="SUPFAM" id="SSF52374">
    <property type="entry name" value="Nucleotidylyl transferase"/>
    <property type="match status" value="1"/>
</dbReference>
<comment type="similarity">
    <text evidence="3 11">Belongs to the NadD family.</text>
</comment>
<dbReference type="NCBIfam" id="NF000840">
    <property type="entry name" value="PRK00071.1-3"/>
    <property type="match status" value="1"/>
</dbReference>
<evidence type="ECO:0000313" key="12">
    <source>
        <dbReference type="EMBL" id="USF23170.1"/>
    </source>
</evidence>
<dbReference type="KEGG" id="msch:N508_000226"/>
<dbReference type="Pfam" id="PF01467">
    <property type="entry name" value="CTP_transf_like"/>
    <property type="match status" value="1"/>
</dbReference>
<keyword evidence="13" id="KW-1185">Reference proteome</keyword>
<name>V2RIF7_9BACT</name>
<evidence type="ECO:0000256" key="9">
    <source>
        <dbReference type="ARBA" id="ARBA00023027"/>
    </source>
</evidence>
<dbReference type="OrthoDB" id="5295945at2"/>
<dbReference type="Gene3D" id="3.40.50.620">
    <property type="entry name" value="HUPs"/>
    <property type="match status" value="1"/>
</dbReference>
<dbReference type="EMBL" id="CP097562">
    <property type="protein sequence ID" value="USF23170.1"/>
    <property type="molecule type" value="Genomic_DNA"/>
</dbReference>
<dbReference type="PANTHER" id="PTHR39321:SF3">
    <property type="entry name" value="PHOSPHOPANTETHEINE ADENYLYLTRANSFERASE"/>
    <property type="match status" value="1"/>
</dbReference>
<reference evidence="12" key="3">
    <citation type="submission" date="2022-06" db="EMBL/GenBank/DDBJ databases">
        <title>Resources to Facilitate Use of the Altered Schaedler Flora (ASF) Mouse Model to Study Microbiome Function.</title>
        <authorList>
            <person name="Proctor A."/>
            <person name="Parvinroo S."/>
            <person name="Richie T."/>
            <person name="Jia X."/>
            <person name="Lee S.T.M."/>
            <person name="Karp P.D."/>
            <person name="Paley S."/>
            <person name="Kostic A.D."/>
            <person name="Pierre J.F."/>
            <person name="Wannemuehler M.J."/>
            <person name="Phillips G.J."/>
        </authorList>
    </citation>
    <scope>NUCLEOTIDE SEQUENCE</scope>
    <source>
        <strain evidence="12">ASF457</strain>
    </source>
</reference>
<reference evidence="12" key="2">
    <citation type="submission" date="2022-05" db="EMBL/GenBank/DDBJ databases">
        <authorList>
            <person name="Proctor A.L."/>
            <person name="Phillips G.J."/>
            <person name="Wannemuehler M.J."/>
        </authorList>
    </citation>
    <scope>NUCLEOTIDE SEQUENCE</scope>
    <source>
        <strain evidence="12">ASF457</strain>
    </source>
</reference>
<keyword evidence="5 11" id="KW-0808">Transferase</keyword>
<evidence type="ECO:0000313" key="13">
    <source>
        <dbReference type="Proteomes" id="UP000017429"/>
    </source>
</evidence>
<evidence type="ECO:0000256" key="6">
    <source>
        <dbReference type="ARBA" id="ARBA00022695"/>
    </source>
</evidence>
<evidence type="ECO:0000256" key="3">
    <source>
        <dbReference type="ARBA" id="ARBA00009014"/>
    </source>
</evidence>
<keyword evidence="7 11" id="KW-0547">Nucleotide-binding</keyword>
<dbReference type="CDD" id="cd02165">
    <property type="entry name" value="NMNAT"/>
    <property type="match status" value="1"/>
</dbReference>
<evidence type="ECO:0000256" key="2">
    <source>
        <dbReference type="ARBA" id="ARBA00005019"/>
    </source>
</evidence>
<dbReference type="AlphaFoldDB" id="V2RIF7"/>
<dbReference type="RefSeq" id="WP_023276239.1">
    <property type="nucleotide sequence ID" value="NZ_CP097562.1"/>
</dbReference>
<evidence type="ECO:0000256" key="5">
    <source>
        <dbReference type="ARBA" id="ARBA00022679"/>
    </source>
</evidence>
<dbReference type="HAMAP" id="MF_00244">
    <property type="entry name" value="NaMN_adenylyltr"/>
    <property type="match status" value="1"/>
</dbReference>
<keyword evidence="9 11" id="KW-0520">NAD</keyword>
<dbReference type="eggNOG" id="COG1057">
    <property type="taxonomic scope" value="Bacteria"/>
</dbReference>
<evidence type="ECO:0000256" key="10">
    <source>
        <dbReference type="ARBA" id="ARBA00048721"/>
    </source>
</evidence>
<dbReference type="GO" id="GO:0005524">
    <property type="term" value="F:ATP binding"/>
    <property type="evidence" value="ECO:0007669"/>
    <property type="project" value="UniProtKB-KW"/>
</dbReference>
<dbReference type="GO" id="GO:0004515">
    <property type="term" value="F:nicotinate-nucleotide adenylyltransferase activity"/>
    <property type="evidence" value="ECO:0007669"/>
    <property type="project" value="UniProtKB-UniRule"/>
</dbReference>
<evidence type="ECO:0000256" key="4">
    <source>
        <dbReference type="ARBA" id="ARBA00022642"/>
    </source>
</evidence>